<accession>A0A3A8Q4U4</accession>
<dbReference type="GO" id="GO:0005524">
    <property type="term" value="F:ATP binding"/>
    <property type="evidence" value="ECO:0007669"/>
    <property type="project" value="InterPro"/>
</dbReference>
<dbReference type="GO" id="GO:0006302">
    <property type="term" value="P:double-strand break repair"/>
    <property type="evidence" value="ECO:0007669"/>
    <property type="project" value="TreeGrafter"/>
</dbReference>
<dbReference type="RefSeq" id="WP_121771083.1">
    <property type="nucleotide sequence ID" value="NZ_RAWM01000093.1"/>
</dbReference>
<proteinExistence type="predicted"/>
<sequence>MPTLERIEVAGFKSIREMALELRPINVLIGANGAGKSNFISVFTLLQRMREGRLQQHVAQAGGADSLLHYGRKQTPQARLKLVFSQQATHQFELAPTDDDSFIIINEFITSPDRTRSKPLPFATTQRPMREAGWSHSQAPRRDEIFAKIEKEGRPGVQRAIDVVKRFFASIGGLFDGLKVYHFQDTSSGALLKQTQNIDDNEALRADASNLAAFLYLLREKHPESYRRIVATVRLAAPYFDDFRLRPNPFNEQKILLEWSERDSDDYFNAHALSDGTLRFICLATLLLQPELPPMIIIDEPELGLHPYAIQLLAGMVRNASQKSQLILSTQSVTLVNQFTPEDLVIVDRQDRASTFHRPTEEEIASWLESYSLGELWEKNVLGGRPG</sequence>
<dbReference type="PANTHER" id="PTHR32182:SF22">
    <property type="entry name" value="ATP-DEPENDENT ENDONUCLEASE, OLD FAMILY-RELATED"/>
    <property type="match status" value="1"/>
</dbReference>
<dbReference type="OrthoDB" id="9816506at2"/>
<reference evidence="3" key="1">
    <citation type="submission" date="2018-09" db="EMBL/GenBank/DDBJ databases">
        <authorList>
            <person name="Livingstone P.G."/>
            <person name="Whitworth D.E."/>
        </authorList>
    </citation>
    <scope>NUCLEOTIDE SEQUENCE [LARGE SCALE GENOMIC DNA]</scope>
    <source>
        <strain evidence="3">AB047A</strain>
    </source>
</reference>
<dbReference type="PANTHER" id="PTHR32182">
    <property type="entry name" value="DNA REPLICATION AND REPAIR PROTEIN RECF"/>
    <property type="match status" value="1"/>
</dbReference>
<dbReference type="InterPro" id="IPR014555">
    <property type="entry name" value="RecF-like"/>
</dbReference>
<name>A0A3A8Q4U4_9BACT</name>
<comment type="caution">
    <text evidence="2">The sequence shown here is derived from an EMBL/GenBank/DDBJ whole genome shotgun (WGS) entry which is preliminary data.</text>
</comment>
<dbReference type="SUPFAM" id="SSF52540">
    <property type="entry name" value="P-loop containing nucleoside triphosphate hydrolases"/>
    <property type="match status" value="1"/>
</dbReference>
<keyword evidence="3" id="KW-1185">Reference proteome</keyword>
<gene>
    <name evidence="2" type="ORF">D7X96_27205</name>
</gene>
<evidence type="ECO:0000313" key="2">
    <source>
        <dbReference type="EMBL" id="RKH63719.1"/>
    </source>
</evidence>
<dbReference type="GO" id="GO:0000731">
    <property type="term" value="P:DNA synthesis involved in DNA repair"/>
    <property type="evidence" value="ECO:0007669"/>
    <property type="project" value="TreeGrafter"/>
</dbReference>
<evidence type="ECO:0000259" key="1">
    <source>
        <dbReference type="Pfam" id="PF13304"/>
    </source>
</evidence>
<dbReference type="Gene3D" id="3.40.50.300">
    <property type="entry name" value="P-loop containing nucleotide triphosphate hydrolases"/>
    <property type="match status" value="1"/>
</dbReference>
<protein>
    <submittedName>
        <fullName evidence="2">DUF2813 domain-containing protein</fullName>
    </submittedName>
</protein>
<feature type="domain" description="ATPase AAA-type core" evidence="1">
    <location>
        <begin position="25"/>
        <end position="337"/>
    </location>
</feature>
<dbReference type="InterPro" id="IPR027417">
    <property type="entry name" value="P-loop_NTPase"/>
</dbReference>
<dbReference type="Proteomes" id="UP000282656">
    <property type="component" value="Unassembled WGS sequence"/>
</dbReference>
<dbReference type="AlphaFoldDB" id="A0A3A8Q4U4"/>
<dbReference type="EMBL" id="RAWM01000093">
    <property type="protein sequence ID" value="RKH63719.1"/>
    <property type="molecule type" value="Genomic_DNA"/>
</dbReference>
<dbReference type="PIRSF" id="PIRSF029347">
    <property type="entry name" value="RecF"/>
    <property type="match status" value="1"/>
</dbReference>
<evidence type="ECO:0000313" key="3">
    <source>
        <dbReference type="Proteomes" id="UP000282656"/>
    </source>
</evidence>
<dbReference type="GO" id="GO:0016887">
    <property type="term" value="F:ATP hydrolysis activity"/>
    <property type="evidence" value="ECO:0007669"/>
    <property type="project" value="InterPro"/>
</dbReference>
<dbReference type="InterPro" id="IPR003959">
    <property type="entry name" value="ATPase_AAA_core"/>
</dbReference>
<dbReference type="Pfam" id="PF13304">
    <property type="entry name" value="AAA_21"/>
    <property type="match status" value="1"/>
</dbReference>
<organism evidence="2 3">
    <name type="scientific">Corallococcus interemptor</name>
    <dbReference type="NCBI Taxonomy" id="2316720"/>
    <lineage>
        <taxon>Bacteria</taxon>
        <taxon>Pseudomonadati</taxon>
        <taxon>Myxococcota</taxon>
        <taxon>Myxococcia</taxon>
        <taxon>Myxococcales</taxon>
        <taxon>Cystobacterineae</taxon>
        <taxon>Myxococcaceae</taxon>
        <taxon>Corallococcus</taxon>
    </lineage>
</organism>